<dbReference type="GO" id="GO:0005737">
    <property type="term" value="C:cytoplasm"/>
    <property type="evidence" value="ECO:0007669"/>
    <property type="project" value="TreeGrafter"/>
</dbReference>
<organism evidence="5 6">
    <name type="scientific">Ramalina farinacea</name>
    <dbReference type="NCBI Taxonomy" id="258253"/>
    <lineage>
        <taxon>Eukaryota</taxon>
        <taxon>Fungi</taxon>
        <taxon>Dikarya</taxon>
        <taxon>Ascomycota</taxon>
        <taxon>Pezizomycotina</taxon>
        <taxon>Lecanoromycetes</taxon>
        <taxon>OSLEUM clade</taxon>
        <taxon>Lecanoromycetidae</taxon>
        <taxon>Lecanorales</taxon>
        <taxon>Lecanorineae</taxon>
        <taxon>Ramalinaceae</taxon>
        <taxon>Ramalina</taxon>
    </lineage>
</organism>
<dbReference type="InterPro" id="IPR000246">
    <property type="entry name" value="Peptidase_T2"/>
</dbReference>
<reference evidence="5" key="1">
    <citation type="journal article" date="2023" name="Genome Biol. Evol.">
        <title>First Whole Genome Sequence and Flow Cytometry Genome Size Data for the Lichen-Forming Fungus Ramalina farinacea (Ascomycota).</title>
        <authorList>
            <person name="Llewellyn T."/>
            <person name="Mian S."/>
            <person name="Hill R."/>
            <person name="Leitch I.J."/>
            <person name="Gaya E."/>
        </authorList>
    </citation>
    <scope>NUCLEOTIDE SEQUENCE</scope>
    <source>
        <strain evidence="5">LIQ254RAFAR</strain>
    </source>
</reference>
<dbReference type="GO" id="GO:0016787">
    <property type="term" value="F:hydrolase activity"/>
    <property type="evidence" value="ECO:0007669"/>
    <property type="project" value="InterPro"/>
</dbReference>
<feature type="region of interest" description="Disordered" evidence="4">
    <location>
        <begin position="37"/>
        <end position="58"/>
    </location>
</feature>
<dbReference type="EMBL" id="JAPUFD010000010">
    <property type="protein sequence ID" value="MDI1489719.1"/>
    <property type="molecule type" value="Genomic_DNA"/>
</dbReference>
<feature type="compositionally biased region" description="Gly residues" evidence="4">
    <location>
        <begin position="37"/>
        <end position="57"/>
    </location>
</feature>
<name>A0AA43TVR9_9LECA</name>
<dbReference type="Pfam" id="PF01112">
    <property type="entry name" value="Asparaginase_2"/>
    <property type="match status" value="1"/>
</dbReference>
<feature type="binding site" evidence="2">
    <location>
        <begin position="158"/>
        <end position="161"/>
    </location>
    <ligand>
        <name>substrate</name>
    </ligand>
</feature>
<dbReference type="Gene3D" id="3.60.20.30">
    <property type="entry name" value="(Glycosyl)asparaginase"/>
    <property type="match status" value="1"/>
</dbReference>
<keyword evidence="6" id="KW-1185">Reference proteome</keyword>
<evidence type="ECO:0000313" key="5">
    <source>
        <dbReference type="EMBL" id="MDI1489719.1"/>
    </source>
</evidence>
<evidence type="ECO:0000256" key="1">
    <source>
        <dbReference type="PIRSR" id="PIRSR600246-1"/>
    </source>
</evidence>
<dbReference type="Proteomes" id="UP001161017">
    <property type="component" value="Unassembled WGS sequence"/>
</dbReference>
<gene>
    <name evidence="5" type="ORF">OHK93_000917</name>
</gene>
<comment type="caution">
    <text evidence="5">The sequence shown here is derived from an EMBL/GenBank/DDBJ whole genome shotgun (WGS) entry which is preliminary data.</text>
</comment>
<protein>
    <submittedName>
        <fullName evidence="5">Uncharacterized protein</fullName>
    </submittedName>
</protein>
<evidence type="ECO:0000313" key="6">
    <source>
        <dbReference type="Proteomes" id="UP001161017"/>
    </source>
</evidence>
<feature type="active site" description="Nucleophile" evidence="1">
    <location>
        <position position="130"/>
    </location>
</feature>
<evidence type="ECO:0000256" key="2">
    <source>
        <dbReference type="PIRSR" id="PIRSR600246-2"/>
    </source>
</evidence>
<dbReference type="PANTHER" id="PTHR10188:SF43">
    <property type="entry name" value="ASPARAGINASE (EUROFUNG)"/>
    <property type="match status" value="1"/>
</dbReference>
<sequence length="346" mass="37138">MTTKGYHKRACALVLLKHVKNPILLAREMLIRGQIDGSGGDNGGGSGDPAGGSGGAQGHVCIGGETAERLAKEWGLEMVDEKYFWTRKRWEEHLRGLDRERNEGSMDYHGNPAVCHKKGWDGEEYLPQGTVGAVALDQDGTICVATSTGGLTNKLPTRIGDTPTIGAGFWAEQWEEIPPPLSPSWNACFAPHSLLQAIKNARSILGDCLPRYEMESYDQITADDPDSDPPKQIHALALSGTGNGDSFLKLCAARTAGAMVRFSSMIPQRTLASAANQIAGPGGELQQSAEERWGNGEGEGGLIGIELVGGEGQVVWDFNCGGLFRCWGDNQGRVHVGVFRESEIVH</sequence>
<dbReference type="SUPFAM" id="SSF56235">
    <property type="entry name" value="N-terminal nucleophile aminohydrolases (Ntn hydrolases)"/>
    <property type="match status" value="1"/>
</dbReference>
<proteinExistence type="predicted"/>
<feature type="binding site" evidence="2">
    <location>
        <begin position="241"/>
        <end position="244"/>
    </location>
    <ligand>
        <name>substrate</name>
    </ligand>
</feature>
<accession>A0AA43TVR9</accession>
<dbReference type="PANTHER" id="PTHR10188">
    <property type="entry name" value="L-ASPARAGINASE"/>
    <property type="match status" value="1"/>
</dbReference>
<dbReference type="InterPro" id="IPR029055">
    <property type="entry name" value="Ntn_hydrolases_N"/>
</dbReference>
<evidence type="ECO:0000256" key="4">
    <source>
        <dbReference type="SAM" id="MobiDB-lite"/>
    </source>
</evidence>
<evidence type="ECO:0000256" key="3">
    <source>
        <dbReference type="PIRSR" id="PIRSR600246-3"/>
    </source>
</evidence>
<feature type="site" description="Cleavage; by autolysis" evidence="3">
    <location>
        <begin position="129"/>
        <end position="130"/>
    </location>
</feature>
<dbReference type="AlphaFoldDB" id="A0AA43TVR9"/>